<dbReference type="InterPro" id="IPR002401">
    <property type="entry name" value="Cyt_P450_E_grp-I"/>
</dbReference>
<evidence type="ECO:0000256" key="2">
    <source>
        <dbReference type="ARBA" id="ARBA00010617"/>
    </source>
</evidence>
<keyword evidence="6 8" id="KW-0408">Iron</keyword>
<evidence type="ECO:0000313" key="10">
    <source>
        <dbReference type="EMBL" id="CAD6992838.1"/>
    </source>
</evidence>
<dbReference type="Proteomes" id="UP000606786">
    <property type="component" value="Unassembled WGS sequence"/>
</dbReference>
<dbReference type="GO" id="GO:0005506">
    <property type="term" value="F:iron ion binding"/>
    <property type="evidence" value="ECO:0007669"/>
    <property type="project" value="InterPro"/>
</dbReference>
<reference evidence="10" key="1">
    <citation type="submission" date="2020-11" db="EMBL/GenBank/DDBJ databases">
        <authorList>
            <person name="Whitehead M."/>
        </authorList>
    </citation>
    <scope>NUCLEOTIDE SEQUENCE</scope>
    <source>
        <strain evidence="10">EGII</strain>
    </source>
</reference>
<dbReference type="PRINTS" id="PR00463">
    <property type="entry name" value="EP450I"/>
</dbReference>
<sequence>MKISIHICLWFQNFKSFCYLKDDLRDNFPSYGKPYHAIPGPRKSEMFISFLPGGRLHNKSLLEVYSQWRHDFGDIFRMPALFGKRDIVITFQPNDYQTVFRTEGSQPIRKGLDIVQYYRKVHRPEIFKHAAGLVAEQGDGWAHFRSTVNPVMMNPKTTKLYAPKMSKVADAFLELIQQKRDPSTNEMSDNFESYVNYWAMDSVCLVALDTDLGMIRNSAAQPRAKAIIDGMREFFELLLELDLKPSLWKYVATPDYRRVIRTFDEITDTTIYYIDEAIKRDAVNGSNVEESVLQRLFNIDRTVAIVMAMDLVMGGVDNSTSALTSCLLSLAKNPEKQSLLRKEVHNNNISEGNIQSSSYLRACIKEAFRMYPVSTGNFRTTGQNVVLSGYHVPKGVDIAMPGQLLQFDEKYYERPNEYLPERWLRDGSHLDSTGCPLNRNVPFVYIPFGFGPRICIGKRFLALQLEITLTKLIQNFEIAFDYPTEGMFKTNIINVPAKPLRFKFTDVKE</sequence>
<gene>
    <name evidence="10" type="ORF">CCAP1982_LOCUS1675</name>
</gene>
<evidence type="ECO:0000256" key="7">
    <source>
        <dbReference type="ARBA" id="ARBA00023033"/>
    </source>
</evidence>
<keyword evidence="3 8" id="KW-0349">Heme</keyword>
<dbReference type="OrthoDB" id="8041817at2759"/>
<dbReference type="PRINTS" id="PR00385">
    <property type="entry name" value="P450"/>
</dbReference>
<dbReference type="PANTHER" id="PTHR24279:SF120">
    <property type="entry name" value="CYTOCHROME P450"/>
    <property type="match status" value="1"/>
</dbReference>
<dbReference type="AlphaFoldDB" id="A0A811U396"/>
<keyword evidence="4 8" id="KW-0479">Metal-binding</keyword>
<dbReference type="Gene3D" id="1.10.630.10">
    <property type="entry name" value="Cytochrome P450"/>
    <property type="match status" value="1"/>
</dbReference>
<dbReference type="InterPro" id="IPR050479">
    <property type="entry name" value="CYP11_CYP27_families"/>
</dbReference>
<evidence type="ECO:0000256" key="6">
    <source>
        <dbReference type="ARBA" id="ARBA00023004"/>
    </source>
</evidence>
<dbReference type="PROSITE" id="PS00086">
    <property type="entry name" value="CYTOCHROME_P450"/>
    <property type="match status" value="1"/>
</dbReference>
<dbReference type="EMBL" id="CAJHJT010000001">
    <property type="protein sequence ID" value="CAD6992838.1"/>
    <property type="molecule type" value="Genomic_DNA"/>
</dbReference>
<evidence type="ECO:0000256" key="8">
    <source>
        <dbReference type="PIRSR" id="PIRSR602401-1"/>
    </source>
</evidence>
<dbReference type="SUPFAM" id="SSF48264">
    <property type="entry name" value="Cytochrome P450"/>
    <property type="match status" value="1"/>
</dbReference>
<dbReference type="FunFam" id="1.10.630.10:FF:000006">
    <property type="entry name" value="Cytochrome P450 302a1, mitochondrial"/>
    <property type="match status" value="1"/>
</dbReference>
<feature type="binding site" description="axial binding residue" evidence="8">
    <location>
        <position position="455"/>
    </location>
    <ligand>
        <name>heme</name>
        <dbReference type="ChEBI" id="CHEBI:30413"/>
    </ligand>
    <ligandPart>
        <name>Fe</name>
        <dbReference type="ChEBI" id="CHEBI:18248"/>
    </ligandPart>
</feature>
<dbReference type="GO" id="GO:0020037">
    <property type="term" value="F:heme binding"/>
    <property type="evidence" value="ECO:0007669"/>
    <property type="project" value="InterPro"/>
</dbReference>
<dbReference type="InterPro" id="IPR001128">
    <property type="entry name" value="Cyt_P450"/>
</dbReference>
<organism evidence="10 11">
    <name type="scientific">Ceratitis capitata</name>
    <name type="common">Mediterranean fruit fly</name>
    <name type="synonym">Tephritis capitata</name>
    <dbReference type="NCBI Taxonomy" id="7213"/>
    <lineage>
        <taxon>Eukaryota</taxon>
        <taxon>Metazoa</taxon>
        <taxon>Ecdysozoa</taxon>
        <taxon>Arthropoda</taxon>
        <taxon>Hexapoda</taxon>
        <taxon>Insecta</taxon>
        <taxon>Pterygota</taxon>
        <taxon>Neoptera</taxon>
        <taxon>Endopterygota</taxon>
        <taxon>Diptera</taxon>
        <taxon>Brachycera</taxon>
        <taxon>Muscomorpha</taxon>
        <taxon>Tephritoidea</taxon>
        <taxon>Tephritidae</taxon>
        <taxon>Ceratitis</taxon>
        <taxon>Ceratitis</taxon>
    </lineage>
</organism>
<evidence type="ECO:0000256" key="3">
    <source>
        <dbReference type="ARBA" id="ARBA00022617"/>
    </source>
</evidence>
<name>A0A811U396_CERCA</name>
<keyword evidence="11" id="KW-1185">Reference proteome</keyword>
<evidence type="ECO:0000256" key="5">
    <source>
        <dbReference type="ARBA" id="ARBA00023002"/>
    </source>
</evidence>
<keyword evidence="7 9" id="KW-0503">Monooxygenase</keyword>
<dbReference type="PANTHER" id="PTHR24279">
    <property type="entry name" value="CYTOCHROME P450"/>
    <property type="match status" value="1"/>
</dbReference>
<keyword evidence="5 9" id="KW-0560">Oxidoreductase</keyword>
<dbReference type="GO" id="GO:0004497">
    <property type="term" value="F:monooxygenase activity"/>
    <property type="evidence" value="ECO:0007669"/>
    <property type="project" value="UniProtKB-KW"/>
</dbReference>
<comment type="cofactor">
    <cofactor evidence="1 8">
        <name>heme</name>
        <dbReference type="ChEBI" id="CHEBI:30413"/>
    </cofactor>
</comment>
<dbReference type="CDD" id="cd11054">
    <property type="entry name" value="CYP24A1-like"/>
    <property type="match status" value="1"/>
</dbReference>
<protein>
    <submittedName>
        <fullName evidence="10">(Mediterranean fruit fly) hypothetical protein</fullName>
    </submittedName>
</protein>
<dbReference type="Pfam" id="PF00067">
    <property type="entry name" value="p450"/>
    <property type="match status" value="1"/>
</dbReference>
<comment type="caution">
    <text evidence="10">The sequence shown here is derived from an EMBL/GenBank/DDBJ whole genome shotgun (WGS) entry which is preliminary data.</text>
</comment>
<dbReference type="InterPro" id="IPR017972">
    <property type="entry name" value="Cyt_P450_CS"/>
</dbReference>
<comment type="similarity">
    <text evidence="2 9">Belongs to the cytochrome P450 family.</text>
</comment>
<dbReference type="InterPro" id="IPR036396">
    <property type="entry name" value="Cyt_P450_sf"/>
</dbReference>
<evidence type="ECO:0000256" key="1">
    <source>
        <dbReference type="ARBA" id="ARBA00001971"/>
    </source>
</evidence>
<evidence type="ECO:0000256" key="4">
    <source>
        <dbReference type="ARBA" id="ARBA00022723"/>
    </source>
</evidence>
<dbReference type="GO" id="GO:0016705">
    <property type="term" value="F:oxidoreductase activity, acting on paired donors, with incorporation or reduction of molecular oxygen"/>
    <property type="evidence" value="ECO:0007669"/>
    <property type="project" value="InterPro"/>
</dbReference>
<proteinExistence type="inferred from homology"/>
<accession>A0A811U396</accession>
<evidence type="ECO:0000256" key="9">
    <source>
        <dbReference type="RuleBase" id="RU000461"/>
    </source>
</evidence>
<evidence type="ECO:0000313" key="11">
    <source>
        <dbReference type="Proteomes" id="UP000606786"/>
    </source>
</evidence>